<comment type="caution">
    <text evidence="7">The sequence shown here is derived from an EMBL/GenBank/DDBJ whole genome shotgun (WGS) entry which is preliminary data.</text>
</comment>
<feature type="coiled-coil region" evidence="4">
    <location>
        <begin position="269"/>
        <end position="303"/>
    </location>
</feature>
<evidence type="ECO:0000256" key="5">
    <source>
        <dbReference type="SAM" id="MobiDB-lite"/>
    </source>
</evidence>
<evidence type="ECO:0000256" key="2">
    <source>
        <dbReference type="ARBA" id="ARBA00011322"/>
    </source>
</evidence>
<name>A0ABR7FZZ3_9FIRM</name>
<evidence type="ECO:0000256" key="4">
    <source>
        <dbReference type="SAM" id="Coils"/>
    </source>
</evidence>
<dbReference type="PANTHER" id="PTHR32114">
    <property type="entry name" value="ABC TRANSPORTER ABCH.3"/>
    <property type="match status" value="1"/>
</dbReference>
<accession>A0ABR7FZZ3</accession>
<dbReference type="Proteomes" id="UP000628463">
    <property type="component" value="Unassembled WGS sequence"/>
</dbReference>
<comment type="subunit">
    <text evidence="2">Heterodimer of SbcC and SbcD.</text>
</comment>
<organism evidence="7 8">
    <name type="scientific">Lachnospira hominis</name>
    <name type="common">ex Liu et al. 2021</name>
    <dbReference type="NCBI Taxonomy" id="2763051"/>
    <lineage>
        <taxon>Bacteria</taxon>
        <taxon>Bacillati</taxon>
        <taxon>Bacillota</taxon>
        <taxon>Clostridia</taxon>
        <taxon>Lachnospirales</taxon>
        <taxon>Lachnospiraceae</taxon>
        <taxon>Lachnospira</taxon>
    </lineage>
</organism>
<gene>
    <name evidence="7" type="ORF">H8S01_07255</name>
</gene>
<proteinExistence type="inferred from homology"/>
<feature type="compositionally biased region" description="Basic and acidic residues" evidence="5">
    <location>
        <begin position="476"/>
        <end position="500"/>
    </location>
</feature>
<dbReference type="Pfam" id="PF13476">
    <property type="entry name" value="AAA_23"/>
    <property type="match status" value="1"/>
</dbReference>
<dbReference type="Gene3D" id="3.40.50.300">
    <property type="entry name" value="P-loop containing nucleotide triphosphate hydrolases"/>
    <property type="match status" value="2"/>
</dbReference>
<feature type="region of interest" description="Disordered" evidence="5">
    <location>
        <begin position="476"/>
        <end position="509"/>
    </location>
</feature>
<evidence type="ECO:0000256" key="1">
    <source>
        <dbReference type="ARBA" id="ARBA00006930"/>
    </source>
</evidence>
<evidence type="ECO:0000256" key="3">
    <source>
        <dbReference type="ARBA" id="ARBA00013368"/>
    </source>
</evidence>
<comment type="similarity">
    <text evidence="1">Belongs to the SMC family. SbcC subfamily.</text>
</comment>
<dbReference type="Pfam" id="PF13558">
    <property type="entry name" value="SbcC_Walker_B"/>
    <property type="match status" value="1"/>
</dbReference>
<dbReference type="RefSeq" id="WP_186836722.1">
    <property type="nucleotide sequence ID" value="NZ_JACOPD010000004.1"/>
</dbReference>
<evidence type="ECO:0000259" key="6">
    <source>
        <dbReference type="Pfam" id="PF13476"/>
    </source>
</evidence>
<keyword evidence="8" id="KW-1185">Reference proteome</keyword>
<dbReference type="EMBL" id="JACOPD010000004">
    <property type="protein sequence ID" value="MBC5680754.1"/>
    <property type="molecule type" value="Genomic_DNA"/>
</dbReference>
<dbReference type="SUPFAM" id="SSF52540">
    <property type="entry name" value="P-loop containing nucleoside triphosphate hydrolases"/>
    <property type="match status" value="1"/>
</dbReference>
<feature type="domain" description="Rad50/SbcC-type AAA" evidence="6">
    <location>
        <begin position="6"/>
        <end position="302"/>
    </location>
</feature>
<evidence type="ECO:0000313" key="8">
    <source>
        <dbReference type="Proteomes" id="UP000628463"/>
    </source>
</evidence>
<sequence>MRPLYLEMSAFGPYADVTKLDMDKLGNKGIYLITGDTGAGKTTIFDGITYALYGEASGSNRTSAMLRCRYARPDIATYVEMEFELRGEKYRIRRNPEYMRPSKRGQSEGRMTKEPARAEISLPDGSIVTGISNVNRQVIELMGLDKNQFTQISMIAQGDFMKLLLAGTNQRMEIFREIFKTKPYLDLQERLKQESLELGRKMQESSRMISQYMSSVMPDSEGYELSTDSEISTIIARDKMRLGGLEEEKAATDRRITELDVYSGKLTQAVNVLENYNKASNDLKKYEKEYNNVEEEYKTYDERAKISSRMALEVSEHTKDLEKYNKAADLNRDNRQLENEIKKEENNLIDESEKMKKMVEKLSEYETLYKKLDDCNAMLEKENAVYENLNQRRQVIAKVILNCDADKENINSAYKYAKKYNEADESLKKQQIKYTMLENAYYDGQAGILAQRLKDNEPCPVCGSTVHPDIAKLADDIPDKDTLDNEKKKTDELSKIRSELSSKSGVAQGKAETSHSTLLLEWNSISGETVPGTMVEQTRAISDGLIRYENENNNKIKESENKIADIKRQVLLKQEYEQTITECKDNIEKKKQFISSLEKSLEVKKETLRQQTGQYVEIVKMLKYEDIEKAKKKLEEEIAAKKSFDEELNKIKSDYDNAKFNFITCRQRADDLKKQIESFDNIENIEQKVSDCNRKRKENADLSSKLGEQINTIKLRISTNTKILSEIEKINKNIENTSKKWQIVNSLSSTANGTISGKEKILLETYVQMSYFDRIIKKANIRFMMMTSGRYELVRSVNPENLRSQSGLELDVYDHYNAVVRSVKTLSGGESFMASLSLALGLSDEVQSSSGGIQVDTMFVDEGFGSLDEESLNQALNALWQLADSNRLIGIISHVGELKNRIENQIIVKKKRTGGSEAVIITG</sequence>
<protein>
    <recommendedName>
        <fullName evidence="3">Nuclease SbcCD subunit C</fullName>
    </recommendedName>
</protein>
<keyword evidence="4" id="KW-0175">Coiled coil</keyword>
<dbReference type="InterPro" id="IPR038729">
    <property type="entry name" value="Rad50/SbcC_AAA"/>
</dbReference>
<dbReference type="InterPro" id="IPR027417">
    <property type="entry name" value="P-loop_NTPase"/>
</dbReference>
<evidence type="ECO:0000313" key="7">
    <source>
        <dbReference type="EMBL" id="MBC5680754.1"/>
    </source>
</evidence>
<reference evidence="7 8" key="1">
    <citation type="submission" date="2020-08" db="EMBL/GenBank/DDBJ databases">
        <title>Genome public.</title>
        <authorList>
            <person name="Liu C."/>
            <person name="Sun Q."/>
        </authorList>
    </citation>
    <scope>NUCLEOTIDE SEQUENCE [LARGE SCALE GENOMIC DNA]</scope>
    <source>
        <strain evidence="7 8">NSJ-43</strain>
    </source>
</reference>
<feature type="coiled-coil region" evidence="4">
    <location>
        <begin position="327"/>
        <end position="392"/>
    </location>
</feature>
<dbReference type="PANTHER" id="PTHR32114:SF2">
    <property type="entry name" value="ABC TRANSPORTER ABCH.3"/>
    <property type="match status" value="1"/>
</dbReference>